<gene>
    <name evidence="2" type="ORF">AB0H72_22660</name>
</gene>
<feature type="compositionally biased region" description="Low complexity" evidence="1">
    <location>
        <begin position="14"/>
        <end position="24"/>
    </location>
</feature>
<evidence type="ECO:0000256" key="1">
    <source>
        <dbReference type="SAM" id="MobiDB-lite"/>
    </source>
</evidence>
<accession>A0ABV3FD42</accession>
<reference evidence="2 3" key="1">
    <citation type="submission" date="2024-06" db="EMBL/GenBank/DDBJ databases">
        <title>The Natural Products Discovery Center: Release of the First 8490 Sequenced Strains for Exploring Actinobacteria Biosynthetic Diversity.</title>
        <authorList>
            <person name="Kalkreuter E."/>
            <person name="Kautsar S.A."/>
            <person name="Yang D."/>
            <person name="Bader C.D."/>
            <person name="Teijaro C.N."/>
            <person name="Fluegel L."/>
            <person name="Davis C.M."/>
            <person name="Simpson J.R."/>
            <person name="Lauterbach L."/>
            <person name="Steele A.D."/>
            <person name="Gui C."/>
            <person name="Meng S."/>
            <person name="Li G."/>
            <person name="Viehrig K."/>
            <person name="Ye F."/>
            <person name="Su P."/>
            <person name="Kiefer A.F."/>
            <person name="Nichols A."/>
            <person name="Cepeda A.J."/>
            <person name="Yan W."/>
            <person name="Fan B."/>
            <person name="Jiang Y."/>
            <person name="Adhikari A."/>
            <person name="Zheng C.-J."/>
            <person name="Schuster L."/>
            <person name="Cowan T.M."/>
            <person name="Smanski M.J."/>
            <person name="Chevrette M.G."/>
            <person name="De Carvalho L.P.S."/>
            <person name="Shen B."/>
        </authorList>
    </citation>
    <scope>NUCLEOTIDE SEQUENCE [LARGE SCALE GENOMIC DNA]</scope>
    <source>
        <strain evidence="2 3">NPDC050671</strain>
    </source>
</reference>
<name>A0ABV3FD42_9NOCA</name>
<dbReference type="Proteomes" id="UP001551658">
    <property type="component" value="Unassembled WGS sequence"/>
</dbReference>
<dbReference type="EMBL" id="JBFAIH010000014">
    <property type="protein sequence ID" value="MEV0365505.1"/>
    <property type="molecule type" value="Genomic_DNA"/>
</dbReference>
<sequence>MCSARTLGPVIQVAAPSASSPASPTIRGPIAATSTEGAGTHGIALAAESLPEPAKRADALLTLAAEGLLRSGATG</sequence>
<dbReference type="RefSeq" id="WP_357981997.1">
    <property type="nucleotide sequence ID" value="NZ_JBFAIH010000014.1"/>
</dbReference>
<organism evidence="2 3">
    <name type="scientific">Nocardia fusca</name>
    <dbReference type="NCBI Taxonomy" id="941183"/>
    <lineage>
        <taxon>Bacteria</taxon>
        <taxon>Bacillati</taxon>
        <taxon>Actinomycetota</taxon>
        <taxon>Actinomycetes</taxon>
        <taxon>Mycobacteriales</taxon>
        <taxon>Nocardiaceae</taxon>
        <taxon>Nocardia</taxon>
    </lineage>
</organism>
<evidence type="ECO:0000313" key="2">
    <source>
        <dbReference type="EMBL" id="MEV0365505.1"/>
    </source>
</evidence>
<evidence type="ECO:0000313" key="3">
    <source>
        <dbReference type="Proteomes" id="UP001551658"/>
    </source>
</evidence>
<proteinExistence type="predicted"/>
<comment type="caution">
    <text evidence="2">The sequence shown here is derived from an EMBL/GenBank/DDBJ whole genome shotgun (WGS) entry which is preliminary data.</text>
</comment>
<keyword evidence="3" id="KW-1185">Reference proteome</keyword>
<feature type="region of interest" description="Disordered" evidence="1">
    <location>
        <begin position="14"/>
        <end position="35"/>
    </location>
</feature>
<protein>
    <submittedName>
        <fullName evidence="2">Uncharacterized protein</fullName>
    </submittedName>
</protein>